<organism evidence="1">
    <name type="scientific">Arundo donax</name>
    <name type="common">Giant reed</name>
    <name type="synonym">Donax arundinaceus</name>
    <dbReference type="NCBI Taxonomy" id="35708"/>
    <lineage>
        <taxon>Eukaryota</taxon>
        <taxon>Viridiplantae</taxon>
        <taxon>Streptophyta</taxon>
        <taxon>Embryophyta</taxon>
        <taxon>Tracheophyta</taxon>
        <taxon>Spermatophyta</taxon>
        <taxon>Magnoliopsida</taxon>
        <taxon>Liliopsida</taxon>
        <taxon>Poales</taxon>
        <taxon>Poaceae</taxon>
        <taxon>PACMAD clade</taxon>
        <taxon>Arundinoideae</taxon>
        <taxon>Arundineae</taxon>
        <taxon>Arundo</taxon>
    </lineage>
</organism>
<evidence type="ECO:0000313" key="1">
    <source>
        <dbReference type="EMBL" id="JAD43415.1"/>
    </source>
</evidence>
<sequence length="34" mass="3606">MLIGGRRCNKILIARGLNQAIVPTDPLSLISTNG</sequence>
<reference evidence="1" key="1">
    <citation type="submission" date="2014-09" db="EMBL/GenBank/DDBJ databases">
        <authorList>
            <person name="Magalhaes I.L.F."/>
            <person name="Oliveira U."/>
            <person name="Santos F.R."/>
            <person name="Vidigal T.H.D.A."/>
            <person name="Brescovit A.D."/>
            <person name="Santos A.J."/>
        </authorList>
    </citation>
    <scope>NUCLEOTIDE SEQUENCE</scope>
    <source>
        <tissue evidence="1">Shoot tissue taken approximately 20 cm above the soil surface</tissue>
    </source>
</reference>
<dbReference type="AlphaFoldDB" id="A0A0A9A328"/>
<name>A0A0A9A328_ARUDO</name>
<reference evidence="1" key="2">
    <citation type="journal article" date="2015" name="Data Brief">
        <title>Shoot transcriptome of the giant reed, Arundo donax.</title>
        <authorList>
            <person name="Barrero R.A."/>
            <person name="Guerrero F.D."/>
            <person name="Moolhuijzen P."/>
            <person name="Goolsby J.A."/>
            <person name="Tidwell J."/>
            <person name="Bellgard S.E."/>
            <person name="Bellgard M.I."/>
        </authorList>
    </citation>
    <scope>NUCLEOTIDE SEQUENCE</scope>
    <source>
        <tissue evidence="1">Shoot tissue taken approximately 20 cm above the soil surface</tissue>
    </source>
</reference>
<protein>
    <submittedName>
        <fullName evidence="1">Uncharacterized protein</fullName>
    </submittedName>
</protein>
<accession>A0A0A9A328</accession>
<dbReference type="EMBL" id="GBRH01254480">
    <property type="protein sequence ID" value="JAD43415.1"/>
    <property type="molecule type" value="Transcribed_RNA"/>
</dbReference>
<proteinExistence type="predicted"/>